<dbReference type="InterPro" id="IPR036388">
    <property type="entry name" value="WH-like_DNA-bd_sf"/>
</dbReference>
<comment type="similarity">
    <text evidence="2 9">Belongs to the MGMT family.</text>
</comment>
<dbReference type="SUPFAM" id="SSF46767">
    <property type="entry name" value="Methylated DNA-protein cysteine methyltransferase, C-terminal domain"/>
    <property type="match status" value="1"/>
</dbReference>
<accession>A0A369AT84</accession>
<dbReference type="Gene3D" id="1.10.10.10">
    <property type="entry name" value="Winged helix-like DNA-binding domain superfamily/Winged helix DNA-binding domain"/>
    <property type="match status" value="1"/>
</dbReference>
<proteinExistence type="inferred from homology"/>
<comment type="catalytic activity">
    <reaction evidence="8 9">
        <text>a 6-O-methyl-2'-deoxyguanosine in DNA + L-cysteinyl-[protein] = S-methyl-L-cysteinyl-[protein] + a 2'-deoxyguanosine in DNA</text>
        <dbReference type="Rhea" id="RHEA:24000"/>
        <dbReference type="Rhea" id="RHEA-COMP:10131"/>
        <dbReference type="Rhea" id="RHEA-COMP:10132"/>
        <dbReference type="Rhea" id="RHEA-COMP:11367"/>
        <dbReference type="Rhea" id="RHEA-COMP:11368"/>
        <dbReference type="ChEBI" id="CHEBI:29950"/>
        <dbReference type="ChEBI" id="CHEBI:82612"/>
        <dbReference type="ChEBI" id="CHEBI:85445"/>
        <dbReference type="ChEBI" id="CHEBI:85448"/>
        <dbReference type="EC" id="2.1.1.63"/>
    </reaction>
</comment>
<evidence type="ECO:0000313" key="12">
    <source>
        <dbReference type="EMBL" id="RST99891.1"/>
    </source>
</evidence>
<reference evidence="12 13" key="1">
    <citation type="submission" date="2017-05" db="EMBL/GenBank/DDBJ databases">
        <title>Vagococcus spp. assemblies.</title>
        <authorList>
            <person name="Gulvik C.A."/>
        </authorList>
    </citation>
    <scope>NUCLEOTIDE SEQUENCE [LARGE SCALE GENOMIC DNA]</scope>
    <source>
        <strain evidence="12 13">NCFB 2497</strain>
    </source>
</reference>
<dbReference type="GeneID" id="63147248"/>
<feature type="domain" description="Methylguanine DNA methyltransferase ribonuclease-like" evidence="11">
    <location>
        <begin position="9"/>
        <end position="65"/>
    </location>
</feature>
<evidence type="ECO:0000256" key="3">
    <source>
        <dbReference type="ARBA" id="ARBA00022490"/>
    </source>
</evidence>
<dbReference type="InterPro" id="IPR014048">
    <property type="entry name" value="MethylDNA_cys_MeTrfase_DNA-bd"/>
</dbReference>
<keyword evidence="7 9" id="KW-0234">DNA repair</keyword>
<keyword evidence="6 9" id="KW-0227">DNA damage</keyword>
<dbReference type="OrthoDB" id="9802228at2"/>
<feature type="domain" description="Methylated-DNA-[protein]-cysteine S-methyltransferase DNA binding" evidence="10">
    <location>
        <begin position="71"/>
        <end position="154"/>
    </location>
</feature>
<dbReference type="Pfam" id="PF02870">
    <property type="entry name" value="Methyltransf_1N"/>
    <property type="match status" value="1"/>
</dbReference>
<evidence type="ECO:0000256" key="7">
    <source>
        <dbReference type="ARBA" id="ARBA00023204"/>
    </source>
</evidence>
<dbReference type="SUPFAM" id="SSF53155">
    <property type="entry name" value="Methylated DNA-protein cysteine methyltransferase domain"/>
    <property type="match status" value="1"/>
</dbReference>
<dbReference type="InterPro" id="IPR036631">
    <property type="entry name" value="MGMT_N_sf"/>
</dbReference>
<comment type="function">
    <text evidence="9">Involved in the cellular defense against the biological effects of O6-methylguanine (O6-MeG) and O4-methylthymine (O4-MeT) in DNA. Repairs the methylated nucleobase in DNA by stoichiometrically transferring the methyl group to a cysteine residue in the enzyme. This is a suicide reaction: the enzyme is irreversibly inactivated.</text>
</comment>
<feature type="active site" description="Nucleophile; methyl group acceptor" evidence="9">
    <location>
        <position position="122"/>
    </location>
</feature>
<dbReference type="PANTHER" id="PTHR10815:SF5">
    <property type="entry name" value="METHYLATED-DNA--PROTEIN-CYSTEINE METHYLTRANSFERASE"/>
    <property type="match status" value="1"/>
</dbReference>
<dbReference type="InterPro" id="IPR008332">
    <property type="entry name" value="MethylG_MeTrfase_N"/>
</dbReference>
<evidence type="ECO:0000256" key="4">
    <source>
        <dbReference type="ARBA" id="ARBA00022603"/>
    </source>
</evidence>
<evidence type="ECO:0000256" key="5">
    <source>
        <dbReference type="ARBA" id="ARBA00022679"/>
    </source>
</evidence>
<evidence type="ECO:0000256" key="2">
    <source>
        <dbReference type="ARBA" id="ARBA00008711"/>
    </source>
</evidence>
<dbReference type="InterPro" id="IPR023546">
    <property type="entry name" value="MGMT"/>
</dbReference>
<evidence type="ECO:0000256" key="9">
    <source>
        <dbReference type="HAMAP-Rule" id="MF_00772"/>
    </source>
</evidence>
<dbReference type="InterPro" id="IPR001497">
    <property type="entry name" value="MethylDNA_cys_MeTrfase_AS"/>
</dbReference>
<dbReference type="NCBIfam" id="TIGR00589">
    <property type="entry name" value="ogt"/>
    <property type="match status" value="1"/>
</dbReference>
<dbReference type="AlphaFoldDB" id="A0A369AT84"/>
<dbReference type="PROSITE" id="PS00374">
    <property type="entry name" value="MGMT"/>
    <property type="match status" value="1"/>
</dbReference>
<protein>
    <recommendedName>
        <fullName evidence="9">Methylated-DNA--protein-cysteine methyltransferase</fullName>
        <ecNumber evidence="9">2.1.1.63</ecNumber>
    </recommendedName>
    <alternativeName>
        <fullName evidence="9">6-O-methylguanine-DNA methyltransferase</fullName>
        <shortName evidence="9">MGMT</shortName>
    </alternativeName>
    <alternativeName>
        <fullName evidence="9">O-6-methylguanine-DNA-alkyltransferase</fullName>
    </alternativeName>
</protein>
<dbReference type="Pfam" id="PF01035">
    <property type="entry name" value="DNA_binding_1"/>
    <property type="match status" value="1"/>
</dbReference>
<name>A0A369AT84_9ENTE</name>
<dbReference type="InterPro" id="IPR036217">
    <property type="entry name" value="MethylDNA_cys_MeTrfase_DNAb"/>
</dbReference>
<comment type="caution">
    <text evidence="12">The sequence shown here is derived from an EMBL/GenBank/DDBJ whole genome shotgun (WGS) entry which is preliminary data.</text>
</comment>
<dbReference type="GO" id="GO:0006307">
    <property type="term" value="P:DNA alkylation repair"/>
    <property type="evidence" value="ECO:0007669"/>
    <property type="project" value="UniProtKB-UniRule"/>
</dbReference>
<keyword evidence="13" id="KW-1185">Reference proteome</keyword>
<organism evidence="12 13">
    <name type="scientific">Vagococcus fluvialis</name>
    <dbReference type="NCBI Taxonomy" id="2738"/>
    <lineage>
        <taxon>Bacteria</taxon>
        <taxon>Bacillati</taxon>
        <taxon>Bacillota</taxon>
        <taxon>Bacilli</taxon>
        <taxon>Lactobacillales</taxon>
        <taxon>Enterococcaceae</taxon>
        <taxon>Vagococcus</taxon>
    </lineage>
</organism>
<gene>
    <name evidence="12" type="ORF">CBF32_10975</name>
</gene>
<comment type="catalytic activity">
    <reaction evidence="1 9">
        <text>a 4-O-methyl-thymidine in DNA + L-cysteinyl-[protein] = a thymidine in DNA + S-methyl-L-cysteinyl-[protein]</text>
        <dbReference type="Rhea" id="RHEA:53428"/>
        <dbReference type="Rhea" id="RHEA-COMP:10131"/>
        <dbReference type="Rhea" id="RHEA-COMP:10132"/>
        <dbReference type="Rhea" id="RHEA-COMP:13555"/>
        <dbReference type="Rhea" id="RHEA-COMP:13556"/>
        <dbReference type="ChEBI" id="CHEBI:29950"/>
        <dbReference type="ChEBI" id="CHEBI:82612"/>
        <dbReference type="ChEBI" id="CHEBI:137386"/>
        <dbReference type="ChEBI" id="CHEBI:137387"/>
        <dbReference type="EC" id="2.1.1.63"/>
    </reaction>
</comment>
<dbReference type="HAMAP" id="MF_00772">
    <property type="entry name" value="OGT"/>
    <property type="match status" value="1"/>
</dbReference>
<dbReference type="GO" id="GO:0005737">
    <property type="term" value="C:cytoplasm"/>
    <property type="evidence" value="ECO:0007669"/>
    <property type="project" value="UniProtKB-SubCell"/>
</dbReference>
<dbReference type="PANTHER" id="PTHR10815">
    <property type="entry name" value="METHYLATED-DNA--PROTEIN-CYSTEINE METHYLTRANSFERASE"/>
    <property type="match status" value="1"/>
</dbReference>
<evidence type="ECO:0000256" key="6">
    <source>
        <dbReference type="ARBA" id="ARBA00022763"/>
    </source>
</evidence>
<dbReference type="EMBL" id="NGJX01000013">
    <property type="protein sequence ID" value="RST99891.1"/>
    <property type="molecule type" value="Genomic_DNA"/>
</dbReference>
<dbReference type="Proteomes" id="UP000288197">
    <property type="component" value="Unassembled WGS sequence"/>
</dbReference>
<evidence type="ECO:0000259" key="10">
    <source>
        <dbReference type="Pfam" id="PF01035"/>
    </source>
</evidence>
<comment type="miscellaneous">
    <text evidence="9">This enzyme catalyzes only one turnover and therefore is not strictly catalytic. According to one definition, an enzyme is a biocatalyst that acts repeatedly and over many reaction cycles.</text>
</comment>
<evidence type="ECO:0000256" key="8">
    <source>
        <dbReference type="ARBA" id="ARBA00049348"/>
    </source>
</evidence>
<dbReference type="CDD" id="cd06445">
    <property type="entry name" value="ATase"/>
    <property type="match status" value="1"/>
</dbReference>
<dbReference type="RefSeq" id="WP_114290316.1">
    <property type="nucleotide sequence ID" value="NZ_CP081459.1"/>
</dbReference>
<dbReference type="FunFam" id="1.10.10.10:FF:000214">
    <property type="entry name" value="Methylated-DNA--protein-cysteine methyltransferase"/>
    <property type="match status" value="1"/>
</dbReference>
<evidence type="ECO:0000259" key="11">
    <source>
        <dbReference type="Pfam" id="PF02870"/>
    </source>
</evidence>
<keyword evidence="5 9" id="KW-0808">Transferase</keyword>
<dbReference type="Gene3D" id="3.30.160.70">
    <property type="entry name" value="Methylated DNA-protein cysteine methyltransferase domain"/>
    <property type="match status" value="1"/>
</dbReference>
<comment type="subcellular location">
    <subcellularLocation>
        <location evidence="9">Cytoplasm</location>
    </subcellularLocation>
</comment>
<evidence type="ECO:0000313" key="13">
    <source>
        <dbReference type="Proteomes" id="UP000288197"/>
    </source>
</evidence>
<dbReference type="GO" id="GO:0003908">
    <property type="term" value="F:methylated-DNA-[protein]-cysteine S-methyltransferase activity"/>
    <property type="evidence" value="ECO:0007669"/>
    <property type="project" value="UniProtKB-UniRule"/>
</dbReference>
<sequence length="159" mass="17962">MFITFGAIKLWLQADEIGITQIDFVNEKPEETPLSTQQLTHLTLAKEELSAYFSGDLVDFTVPIHFLKGTKFQRRVWDALTRIPYGEIKSYQDIAVMANSPRAQQAVGQANRMNPIPIIIPCHRVIGKNGKLVGYSGNSEEGLKTKQFLLDLEQKNKEL</sequence>
<keyword evidence="4 9" id="KW-0489">Methyltransferase</keyword>
<keyword evidence="3 9" id="KW-0963">Cytoplasm</keyword>
<dbReference type="EC" id="2.1.1.63" evidence="9"/>
<evidence type="ECO:0000256" key="1">
    <source>
        <dbReference type="ARBA" id="ARBA00001286"/>
    </source>
</evidence>
<dbReference type="GO" id="GO:0032259">
    <property type="term" value="P:methylation"/>
    <property type="evidence" value="ECO:0007669"/>
    <property type="project" value="UniProtKB-KW"/>
</dbReference>